<sequence>MTAQDDQPIHDNPTGWVAAHIRTYVETGGKRGHLYQGRRSLLLTTRGRKSGLLRRTALFYGEDDGRYLLVASNGGAAQHPAWYLNLSADPDVTVQVGTDEFPARARTATPEEKPPLWRAMAVIFPLYDTYQRKADRDIPLVILERATP</sequence>
<dbReference type="PANTHER" id="PTHR39428:SF3">
    <property type="entry name" value="DEAZAFLAVIN-DEPENDENT NITROREDUCTASE"/>
    <property type="match status" value="1"/>
</dbReference>
<dbReference type="AlphaFoldDB" id="A0A5C4JGQ7"/>
<dbReference type="GO" id="GO:0070967">
    <property type="term" value="F:coenzyme F420 binding"/>
    <property type="evidence" value="ECO:0007669"/>
    <property type="project" value="TreeGrafter"/>
</dbReference>
<dbReference type="RefSeq" id="WP_138644204.1">
    <property type="nucleotide sequence ID" value="NZ_VCKW01000023.1"/>
</dbReference>
<accession>A0A5C4JGQ7</accession>
<name>A0A5C4JGQ7_9ACTN</name>
<evidence type="ECO:0000313" key="3">
    <source>
        <dbReference type="EMBL" id="TMR05416.1"/>
    </source>
</evidence>
<dbReference type="GO" id="GO:0005886">
    <property type="term" value="C:plasma membrane"/>
    <property type="evidence" value="ECO:0007669"/>
    <property type="project" value="TreeGrafter"/>
</dbReference>
<evidence type="ECO:0000256" key="1">
    <source>
        <dbReference type="ARBA" id="ARBA00008710"/>
    </source>
</evidence>
<dbReference type="GO" id="GO:0016491">
    <property type="term" value="F:oxidoreductase activity"/>
    <property type="evidence" value="ECO:0007669"/>
    <property type="project" value="InterPro"/>
</dbReference>
<dbReference type="InterPro" id="IPR004378">
    <property type="entry name" value="F420H2_quin_Rdtase"/>
</dbReference>
<dbReference type="NCBIfam" id="TIGR00026">
    <property type="entry name" value="hi_GC_TIGR00026"/>
    <property type="match status" value="1"/>
</dbReference>
<comment type="similarity">
    <text evidence="1">Belongs to the F420H(2)-dependent quinone reductase family.</text>
</comment>
<proteinExistence type="inferred from homology"/>
<gene>
    <name evidence="3" type="ORF">ETD83_06870</name>
</gene>
<protein>
    <submittedName>
        <fullName evidence="3">Nitroreductase family deazaflavin-dependent oxidoreductase</fullName>
    </submittedName>
</protein>
<dbReference type="Gene3D" id="2.30.110.10">
    <property type="entry name" value="Electron Transport, Fmn-binding Protein, Chain A"/>
    <property type="match status" value="1"/>
</dbReference>
<comment type="caution">
    <text evidence="3">The sequence shown here is derived from an EMBL/GenBank/DDBJ whole genome shotgun (WGS) entry which is preliminary data.</text>
</comment>
<organism evidence="3 4">
    <name type="scientific">Actinomadura soli</name>
    <dbReference type="NCBI Taxonomy" id="2508997"/>
    <lineage>
        <taxon>Bacteria</taxon>
        <taxon>Bacillati</taxon>
        <taxon>Actinomycetota</taxon>
        <taxon>Actinomycetes</taxon>
        <taxon>Streptosporangiales</taxon>
        <taxon>Thermomonosporaceae</taxon>
        <taxon>Actinomadura</taxon>
    </lineage>
</organism>
<dbReference type="Proteomes" id="UP000309174">
    <property type="component" value="Unassembled WGS sequence"/>
</dbReference>
<dbReference type="OrthoDB" id="8225825at2"/>
<keyword evidence="4" id="KW-1185">Reference proteome</keyword>
<reference evidence="3 4" key="1">
    <citation type="submission" date="2019-05" db="EMBL/GenBank/DDBJ databases">
        <title>Draft genome sequence of Actinomadura sp. 14C53.</title>
        <authorList>
            <person name="Saricaoglu S."/>
            <person name="Isik K."/>
        </authorList>
    </citation>
    <scope>NUCLEOTIDE SEQUENCE [LARGE SCALE GENOMIC DNA]</scope>
    <source>
        <strain evidence="3 4">14C53</strain>
    </source>
</reference>
<dbReference type="Pfam" id="PF04075">
    <property type="entry name" value="F420H2_quin_red"/>
    <property type="match status" value="1"/>
</dbReference>
<evidence type="ECO:0000256" key="2">
    <source>
        <dbReference type="ARBA" id="ARBA00049106"/>
    </source>
</evidence>
<dbReference type="EMBL" id="VCKW01000023">
    <property type="protein sequence ID" value="TMR05416.1"/>
    <property type="molecule type" value="Genomic_DNA"/>
</dbReference>
<dbReference type="PANTHER" id="PTHR39428">
    <property type="entry name" value="F420H(2)-DEPENDENT QUINONE REDUCTASE RV1261C"/>
    <property type="match status" value="1"/>
</dbReference>
<dbReference type="SUPFAM" id="SSF50475">
    <property type="entry name" value="FMN-binding split barrel"/>
    <property type="match status" value="1"/>
</dbReference>
<dbReference type="InterPro" id="IPR012349">
    <property type="entry name" value="Split_barrel_FMN-bd"/>
</dbReference>
<evidence type="ECO:0000313" key="4">
    <source>
        <dbReference type="Proteomes" id="UP000309174"/>
    </source>
</evidence>
<comment type="catalytic activity">
    <reaction evidence="2">
        <text>oxidized coenzyme F420-(gamma-L-Glu)(n) + a quinol + H(+) = reduced coenzyme F420-(gamma-L-Glu)(n) + a quinone</text>
        <dbReference type="Rhea" id="RHEA:39663"/>
        <dbReference type="Rhea" id="RHEA-COMP:12939"/>
        <dbReference type="Rhea" id="RHEA-COMP:14378"/>
        <dbReference type="ChEBI" id="CHEBI:15378"/>
        <dbReference type="ChEBI" id="CHEBI:24646"/>
        <dbReference type="ChEBI" id="CHEBI:132124"/>
        <dbReference type="ChEBI" id="CHEBI:133980"/>
        <dbReference type="ChEBI" id="CHEBI:139511"/>
    </reaction>
</comment>